<dbReference type="RefSeq" id="XP_031074800.1">
    <property type="nucleotide sequence ID" value="XM_031228861.1"/>
</dbReference>
<dbReference type="VEuPathDB" id="FungiDB:FPRO_01673"/>
<dbReference type="Proteomes" id="UP000183971">
    <property type="component" value="Unassembled WGS sequence"/>
</dbReference>
<dbReference type="AlphaFoldDB" id="A0A1L7V415"/>
<sequence>MRASQDALKFIDSISSLDAEADQAAGPTPVPIHELAPRRKVVWVWVCCQCGTSGMKVSVDPCPCCGNYRCPNCATRRFG</sequence>
<dbReference type="GeneID" id="42046560"/>
<dbReference type="EMBL" id="FJOF01000001">
    <property type="protein sequence ID" value="CZR33597.1"/>
    <property type="molecule type" value="Genomic_DNA"/>
</dbReference>
<name>A0A1L7V415_FUSPR</name>
<reference evidence="2" key="1">
    <citation type="journal article" date="2016" name="Genome Biol. Evol.">
        <title>Comparative 'omics' of the Fusarium fujikuroi species complex highlights differences in genetic potential and metabolite synthesis.</title>
        <authorList>
            <person name="Niehaus E.-M."/>
            <person name="Muensterkoetter M."/>
            <person name="Proctor R.H."/>
            <person name="Brown D.W."/>
            <person name="Sharon A."/>
            <person name="Idan Y."/>
            <person name="Oren-Young L."/>
            <person name="Sieber C.M."/>
            <person name="Novak O."/>
            <person name="Pencik A."/>
            <person name="Tarkowska D."/>
            <person name="Hromadova K."/>
            <person name="Freeman S."/>
            <person name="Maymon M."/>
            <person name="Elazar M."/>
            <person name="Youssef S.A."/>
            <person name="El-Shabrawy E.S.M."/>
            <person name="Shalaby A.B.A."/>
            <person name="Houterman P."/>
            <person name="Brock N.L."/>
            <person name="Burkhardt I."/>
            <person name="Tsavkelova E.A."/>
            <person name="Dickschat J.S."/>
            <person name="Galuszka P."/>
            <person name="Gueldener U."/>
            <person name="Tudzynski B."/>
        </authorList>
    </citation>
    <scope>NUCLEOTIDE SEQUENCE [LARGE SCALE GENOMIC DNA]</scope>
    <source>
        <strain evidence="2">ET1</strain>
    </source>
</reference>
<accession>A0A1L7V415</accession>
<evidence type="ECO:0000313" key="1">
    <source>
        <dbReference type="EMBL" id="CZR33597.1"/>
    </source>
</evidence>
<comment type="caution">
    <text evidence="1">The sequence shown here is derived from an EMBL/GenBank/DDBJ whole genome shotgun (WGS) entry which is preliminary data.</text>
</comment>
<organism evidence="1 2">
    <name type="scientific">Fusarium proliferatum (strain ET1)</name>
    <name type="common">Orchid endophyte fungus</name>
    <dbReference type="NCBI Taxonomy" id="1227346"/>
    <lineage>
        <taxon>Eukaryota</taxon>
        <taxon>Fungi</taxon>
        <taxon>Dikarya</taxon>
        <taxon>Ascomycota</taxon>
        <taxon>Pezizomycotina</taxon>
        <taxon>Sordariomycetes</taxon>
        <taxon>Hypocreomycetidae</taxon>
        <taxon>Hypocreales</taxon>
        <taxon>Nectriaceae</taxon>
        <taxon>Fusarium</taxon>
        <taxon>Fusarium fujikuroi species complex</taxon>
    </lineage>
</organism>
<gene>
    <name evidence="1" type="ORF">FPRO_01673</name>
</gene>
<proteinExistence type="predicted"/>
<keyword evidence="2" id="KW-1185">Reference proteome</keyword>
<protein>
    <submittedName>
        <fullName evidence="1">Uncharacterized protein</fullName>
    </submittedName>
</protein>
<evidence type="ECO:0000313" key="2">
    <source>
        <dbReference type="Proteomes" id="UP000183971"/>
    </source>
</evidence>